<comment type="similarity">
    <text evidence="1 5">Belongs to the KptA/TPT1 family.</text>
</comment>
<accession>A0A9W5MZP5</accession>
<dbReference type="NCBIfam" id="NF002014">
    <property type="entry name" value="PRK00819.1-4"/>
    <property type="match status" value="1"/>
</dbReference>
<protein>
    <recommendedName>
        <fullName evidence="5">Probable RNA 2'-phosphotransferase</fullName>
        <ecNumber evidence="5">2.7.1.-</ecNumber>
    </recommendedName>
</protein>
<evidence type="ECO:0000256" key="2">
    <source>
        <dbReference type="ARBA" id="ARBA00022679"/>
    </source>
</evidence>
<sequence>MILNEKQLKSVSKFLSFILRHHPEQIGITLDKDGWVDIDTLLTQVNHPERGFTGNPLTYEVLLEVVENNDKKRFTLSEDGKRIRAAQGHSTAQVQVEHKVATPPQILYHGTAERSVPSILEQGLHSASRHFVHLSADAETAVNVGSRHGKPVVLTIDTVAMLAAGHQFYLADNGVWLTENVPPQFIGKL</sequence>
<dbReference type="Gene3D" id="1.10.10.970">
    <property type="entry name" value="RNA 2'-phosphotransferase, Tpt1/KptA family, N-terminal domain"/>
    <property type="match status" value="1"/>
</dbReference>
<dbReference type="PANTHER" id="PTHR12684">
    <property type="entry name" value="PUTATIVE PHOSPHOTRANSFERASE"/>
    <property type="match status" value="1"/>
</dbReference>
<dbReference type="HAMAP" id="MF_00299">
    <property type="entry name" value="KptA"/>
    <property type="match status" value="1"/>
</dbReference>
<dbReference type="Gene3D" id="3.20.170.30">
    <property type="match status" value="1"/>
</dbReference>
<dbReference type="EMBL" id="ACEO02000004">
    <property type="protein sequence ID" value="EFC52415.1"/>
    <property type="molecule type" value="Genomic_DNA"/>
</dbReference>
<proteinExistence type="inferred from homology"/>
<dbReference type="GO" id="GO:0006388">
    <property type="term" value="P:tRNA splicing, via endonucleolytic cleavage and ligation"/>
    <property type="evidence" value="ECO:0007669"/>
    <property type="project" value="UniProtKB-UniRule"/>
</dbReference>
<dbReference type="PANTHER" id="PTHR12684:SF2">
    <property type="entry name" value="TRNA 2'-PHOSPHOTRANSFERASE 1"/>
    <property type="match status" value="1"/>
</dbReference>
<dbReference type="InterPro" id="IPR022928">
    <property type="entry name" value="RNA_2'-PTrans_KptA"/>
</dbReference>
<organism evidence="6 7">
    <name type="scientific">Neisseria subflava NJ9703</name>
    <dbReference type="NCBI Taxonomy" id="546268"/>
    <lineage>
        <taxon>Bacteria</taxon>
        <taxon>Pseudomonadati</taxon>
        <taxon>Pseudomonadota</taxon>
        <taxon>Betaproteobacteria</taxon>
        <taxon>Neisseriales</taxon>
        <taxon>Neisseriaceae</taxon>
        <taxon>Neisseria</taxon>
    </lineage>
</organism>
<dbReference type="InterPro" id="IPR042081">
    <property type="entry name" value="RNA_2'-PTrans_C"/>
</dbReference>
<evidence type="ECO:0000256" key="3">
    <source>
        <dbReference type="ARBA" id="ARBA00023027"/>
    </source>
</evidence>
<dbReference type="RefSeq" id="WP_004519807.1">
    <property type="nucleotide sequence ID" value="NZ_ACEO02000004.1"/>
</dbReference>
<dbReference type="GO" id="GO:0003950">
    <property type="term" value="F:NAD+ poly-ADP-ribosyltransferase activity"/>
    <property type="evidence" value="ECO:0007669"/>
    <property type="project" value="InterPro"/>
</dbReference>
<dbReference type="SUPFAM" id="SSF56399">
    <property type="entry name" value="ADP-ribosylation"/>
    <property type="match status" value="1"/>
</dbReference>
<comment type="function">
    <text evidence="4 5">Removes the 2'-phosphate from RNA via an intermediate in which the phosphate is ADP-ribosylated by NAD followed by a presumed transesterification to release the RNA and generate ADP-ribose 1''-2''-cyclic phosphate (APPR&gt;P). May function as an ADP-ribosylase.</text>
</comment>
<dbReference type="Proteomes" id="UP000004621">
    <property type="component" value="Unassembled WGS sequence"/>
</dbReference>
<dbReference type="Pfam" id="PF01885">
    <property type="entry name" value="PTS_2-RNA"/>
    <property type="match status" value="1"/>
</dbReference>
<name>A0A9W5MZP5_NEISU</name>
<keyword evidence="2 5" id="KW-0808">Transferase</keyword>
<evidence type="ECO:0000256" key="4">
    <source>
        <dbReference type="ARBA" id="ARBA00025212"/>
    </source>
</evidence>
<dbReference type="AlphaFoldDB" id="A0A9W5MZP5"/>
<dbReference type="InterPro" id="IPR042080">
    <property type="entry name" value="RNA_2'-PTrans_N"/>
</dbReference>
<reference evidence="6 7" key="1">
    <citation type="submission" date="2010-01" db="EMBL/GenBank/DDBJ databases">
        <authorList>
            <person name="Weinstock G."/>
            <person name="Sodergren E."/>
            <person name="Clifton S."/>
            <person name="Fulton L."/>
            <person name="Fulton B."/>
            <person name="Courtney L."/>
            <person name="Fronick C."/>
            <person name="Harrison M."/>
            <person name="Strong C."/>
            <person name="Farmer C."/>
            <person name="Delahaunty K."/>
            <person name="Markovic C."/>
            <person name="Hall O."/>
            <person name="Minx P."/>
            <person name="Tomlinson C."/>
            <person name="Mitreva M."/>
            <person name="Nelson J."/>
            <person name="Hou S."/>
            <person name="Wollam A."/>
            <person name="Pepin K.H."/>
            <person name="Johnson M."/>
            <person name="Bhonagiri V."/>
            <person name="Nash W.E."/>
            <person name="Warren W."/>
            <person name="Chinwalla A."/>
            <person name="Mardis E.R."/>
            <person name="Wilson R.K."/>
        </authorList>
    </citation>
    <scope>NUCLEOTIDE SEQUENCE [LARGE SCALE GENOMIC DNA]</scope>
    <source>
        <strain evidence="6 7">NJ9703</strain>
    </source>
</reference>
<gene>
    <name evidence="5" type="primary">kptA</name>
    <name evidence="6" type="ORF">NEISUBOT_04161</name>
</gene>
<comment type="caution">
    <text evidence="6">The sequence shown here is derived from an EMBL/GenBank/DDBJ whole genome shotgun (WGS) entry which is preliminary data.</text>
</comment>
<dbReference type="GO" id="GO:0000215">
    <property type="term" value="F:tRNA 2'-phosphotransferase activity"/>
    <property type="evidence" value="ECO:0007669"/>
    <property type="project" value="TreeGrafter"/>
</dbReference>
<evidence type="ECO:0000256" key="1">
    <source>
        <dbReference type="ARBA" id="ARBA00009836"/>
    </source>
</evidence>
<dbReference type="InterPro" id="IPR002745">
    <property type="entry name" value="Ptrans_KptA/Tpt1"/>
</dbReference>
<evidence type="ECO:0000313" key="7">
    <source>
        <dbReference type="Proteomes" id="UP000004621"/>
    </source>
</evidence>
<dbReference type="EC" id="2.7.1.-" evidence="5"/>
<keyword evidence="3 5" id="KW-0520">NAD</keyword>
<evidence type="ECO:0000313" key="6">
    <source>
        <dbReference type="EMBL" id="EFC52415.1"/>
    </source>
</evidence>
<evidence type="ECO:0000256" key="5">
    <source>
        <dbReference type="HAMAP-Rule" id="MF_00299"/>
    </source>
</evidence>